<keyword evidence="7" id="KW-1185">Reference proteome</keyword>
<organism evidence="6 7">
    <name type="scientific">Novosphingobium indicum</name>
    <dbReference type="NCBI Taxonomy" id="462949"/>
    <lineage>
        <taxon>Bacteria</taxon>
        <taxon>Pseudomonadati</taxon>
        <taxon>Pseudomonadota</taxon>
        <taxon>Alphaproteobacteria</taxon>
        <taxon>Sphingomonadales</taxon>
        <taxon>Sphingomonadaceae</taxon>
        <taxon>Novosphingobium</taxon>
    </lineage>
</organism>
<dbReference type="Pfam" id="PF03466">
    <property type="entry name" value="LysR_substrate"/>
    <property type="match status" value="1"/>
</dbReference>
<keyword evidence="3" id="KW-0238">DNA-binding</keyword>
<dbReference type="PANTHER" id="PTHR30537:SF35">
    <property type="entry name" value="TRANSCRIPTIONAL REGULATORY PROTEIN"/>
    <property type="match status" value="1"/>
</dbReference>
<evidence type="ECO:0000313" key="6">
    <source>
        <dbReference type="EMBL" id="GGN61686.1"/>
    </source>
</evidence>
<comment type="caution">
    <text evidence="6">The sequence shown here is derived from an EMBL/GenBank/DDBJ whole genome shotgun (WGS) entry which is preliminary data.</text>
</comment>
<dbReference type="CDD" id="cd08422">
    <property type="entry name" value="PBP2_CrgA_like"/>
    <property type="match status" value="1"/>
</dbReference>
<keyword evidence="4" id="KW-0804">Transcription</keyword>
<dbReference type="PROSITE" id="PS50931">
    <property type="entry name" value="HTH_LYSR"/>
    <property type="match status" value="1"/>
</dbReference>
<gene>
    <name evidence="6" type="ORF">GCM10011349_44570</name>
</gene>
<reference evidence="7" key="1">
    <citation type="journal article" date="2019" name="Int. J. Syst. Evol. Microbiol.">
        <title>The Global Catalogue of Microorganisms (GCM) 10K type strain sequencing project: providing services to taxonomists for standard genome sequencing and annotation.</title>
        <authorList>
            <consortium name="The Broad Institute Genomics Platform"/>
            <consortium name="The Broad Institute Genome Sequencing Center for Infectious Disease"/>
            <person name="Wu L."/>
            <person name="Ma J."/>
        </authorList>
    </citation>
    <scope>NUCLEOTIDE SEQUENCE [LARGE SCALE GENOMIC DNA]</scope>
    <source>
        <strain evidence="7">CGMCC 1.6784</strain>
    </source>
</reference>
<comment type="similarity">
    <text evidence="1">Belongs to the LysR transcriptional regulatory family.</text>
</comment>
<dbReference type="Pfam" id="PF00126">
    <property type="entry name" value="HTH_1"/>
    <property type="match status" value="1"/>
</dbReference>
<feature type="domain" description="HTH lysR-type" evidence="5">
    <location>
        <begin position="1"/>
        <end position="59"/>
    </location>
</feature>
<dbReference type="EMBL" id="BMLK01000039">
    <property type="protein sequence ID" value="GGN61686.1"/>
    <property type="molecule type" value="Genomic_DNA"/>
</dbReference>
<dbReference type="PANTHER" id="PTHR30537">
    <property type="entry name" value="HTH-TYPE TRANSCRIPTIONAL REGULATOR"/>
    <property type="match status" value="1"/>
</dbReference>
<evidence type="ECO:0000256" key="1">
    <source>
        <dbReference type="ARBA" id="ARBA00009437"/>
    </source>
</evidence>
<evidence type="ECO:0000259" key="5">
    <source>
        <dbReference type="PROSITE" id="PS50931"/>
    </source>
</evidence>
<dbReference type="Proteomes" id="UP000605099">
    <property type="component" value="Unassembled WGS sequence"/>
</dbReference>
<dbReference type="RefSeq" id="WP_188823485.1">
    <property type="nucleotide sequence ID" value="NZ_BMLK01000039.1"/>
</dbReference>
<dbReference type="SUPFAM" id="SSF46785">
    <property type="entry name" value="Winged helix' DNA-binding domain"/>
    <property type="match status" value="1"/>
</dbReference>
<evidence type="ECO:0000256" key="3">
    <source>
        <dbReference type="ARBA" id="ARBA00023125"/>
    </source>
</evidence>
<dbReference type="InterPro" id="IPR036388">
    <property type="entry name" value="WH-like_DNA-bd_sf"/>
</dbReference>
<dbReference type="InterPro" id="IPR005119">
    <property type="entry name" value="LysR_subst-bd"/>
</dbReference>
<dbReference type="InterPro" id="IPR000847">
    <property type="entry name" value="LysR_HTH_N"/>
</dbReference>
<dbReference type="InterPro" id="IPR036390">
    <property type="entry name" value="WH_DNA-bd_sf"/>
</dbReference>
<sequence>MDLLSCIKTFVEVAHTKSFTAAAQRRGLSRASATKHVAALEDRLGARLFTRNSQFVVLTEAGETMLSGSVRLLEELEGLTEQVKGQTKEVTGLIRIGVPPSFGAHYLVPALINFLEDAANVEISIFLDDGSSNLVREGLDISIRIGESLPDTDEVAKLLTDAPQLAVASPEYLARAPRLETPEDLANHQCLVHALKSPTEKWSFVGPDGPVTVKVKGRISANFGTPLLAASVAGQGITIHPTYMVKEFVQAGKLVVVLPDYQPTALRIHAIYPQRRFLPVRIRIFLDFLKKWLVDNRDRLEI</sequence>
<dbReference type="Gene3D" id="1.10.10.10">
    <property type="entry name" value="Winged helix-like DNA-binding domain superfamily/Winged helix DNA-binding domain"/>
    <property type="match status" value="1"/>
</dbReference>
<name>A0ABQ2K161_9SPHN</name>
<evidence type="ECO:0000313" key="7">
    <source>
        <dbReference type="Proteomes" id="UP000605099"/>
    </source>
</evidence>
<protein>
    <submittedName>
        <fullName evidence="6">LysR family transcriptional regulator</fullName>
    </submittedName>
</protein>
<keyword evidence="2" id="KW-0805">Transcription regulation</keyword>
<evidence type="ECO:0000256" key="2">
    <source>
        <dbReference type="ARBA" id="ARBA00023015"/>
    </source>
</evidence>
<evidence type="ECO:0000256" key="4">
    <source>
        <dbReference type="ARBA" id="ARBA00023163"/>
    </source>
</evidence>
<proteinExistence type="inferred from homology"/>
<dbReference type="Gene3D" id="3.40.190.290">
    <property type="match status" value="1"/>
</dbReference>
<accession>A0ABQ2K161</accession>
<dbReference type="SUPFAM" id="SSF53850">
    <property type="entry name" value="Periplasmic binding protein-like II"/>
    <property type="match status" value="1"/>
</dbReference>
<dbReference type="InterPro" id="IPR058163">
    <property type="entry name" value="LysR-type_TF_proteobact-type"/>
</dbReference>